<dbReference type="Gene3D" id="2.120.10.30">
    <property type="entry name" value="TolB, C-terminal domain"/>
    <property type="match status" value="2"/>
</dbReference>
<dbReference type="SUPFAM" id="SSF50956">
    <property type="entry name" value="Thermostable phytase (3-phytase)"/>
    <property type="match status" value="2"/>
</dbReference>
<evidence type="ECO:0000256" key="1">
    <source>
        <dbReference type="ARBA" id="ARBA00023157"/>
    </source>
</evidence>
<evidence type="ECO:0000313" key="6">
    <source>
        <dbReference type="EMBL" id="PGH14002.1"/>
    </source>
</evidence>
<keyword evidence="7" id="KW-1185">Reference proteome</keyword>
<organism evidence="6 7">
    <name type="scientific">Helicocarpus griseus UAMH5409</name>
    <dbReference type="NCBI Taxonomy" id="1447875"/>
    <lineage>
        <taxon>Eukaryota</taxon>
        <taxon>Fungi</taxon>
        <taxon>Dikarya</taxon>
        <taxon>Ascomycota</taxon>
        <taxon>Pezizomycotina</taxon>
        <taxon>Eurotiomycetes</taxon>
        <taxon>Eurotiomycetidae</taxon>
        <taxon>Onygenales</taxon>
        <taxon>Ajellomycetaceae</taxon>
        <taxon>Helicocarpus</taxon>
    </lineage>
</organism>
<dbReference type="InterPro" id="IPR011042">
    <property type="entry name" value="6-blade_b-propeller_TolB-like"/>
</dbReference>
<comment type="caution">
    <text evidence="6">The sequence shown here is derived from an EMBL/GenBank/DDBJ whole genome shotgun (WGS) entry which is preliminary data.</text>
</comment>
<dbReference type="EMBL" id="PDNB01000039">
    <property type="protein sequence ID" value="PGH14002.1"/>
    <property type="molecule type" value="Genomic_DNA"/>
</dbReference>
<dbReference type="Proteomes" id="UP000223968">
    <property type="component" value="Unassembled WGS sequence"/>
</dbReference>
<evidence type="ECO:0000259" key="5">
    <source>
        <dbReference type="PROSITE" id="PS51662"/>
    </source>
</evidence>
<dbReference type="PROSITE" id="PS51662">
    <property type="entry name" value="BP_PHYTASE"/>
    <property type="match status" value="2"/>
</dbReference>
<evidence type="ECO:0000259" key="4">
    <source>
        <dbReference type="PROSITE" id="PS50026"/>
    </source>
</evidence>
<sequence length="755" mass="80332">MLISRPFAVATLWWLQGTAAALAAAAPQTVDVPVSALTPEIEADNSVTYYGKNGAGALLIGNDASAATGGWKAWNIASNDTTITLPELAARVHGRTKVVGVMYDVGDKDVVVSIAATDSVVRLFDANGGAELPSNQKVILGDWSALCPWRSPQSGSQYFYLFGKKQAVQFIVREKRRKFEVLEVQTFEIPVEPNSCAVSPIEGTVYFAADDDKSVYSFKAEESTAPPKVGVIGEAEDEITGLAVYIGTSSVHLLIASEDTIGVYSPKIELRGSMKLTGMEGIEAQGLSVFQAKNTNFPAGLLGYALEADDVKSFAVSSLEPALALGLDHNTNYDPRLPEVPQDVNERNGFYNGNHSLSCFAGFTGWGCWRFTCKNGCSGHGRCVGPNECKCSDSWSGPDCSFLLVKPKYETDQNGGDGDDPAIWISPDSPDNSTVITTTKSIEGAGLSVFDLTGKQLQSVKAGEPNNVDVIYGLKAGDRTIDLAYAACREDNTLCLFEITPFGLLSPIPGGSQPTKPDYEVYGSCAYHSPITDKRYLFVNSKTAEYLQYELTASANGTLSTTLVRSFTGGSGTQVEGCVTDPDSRAIFLGEEANGLWRYDAEPDGSNDGVLIARTGDGTLFADVEGVTLVPGKGPSQGFLIVSCQGVSAFSVFRRAPPHEHVLTFTVGESQSASIDGVTNTDGVAVVGTRLSADFPRGLIVVHDDANQLPAHEGGGTAELASFKLISLEEVLGAEAVREMGLLDEIDEEWGLDRA</sequence>
<dbReference type="GO" id="GO:0016158">
    <property type="term" value="F:inositol hexakisphosphate 3-phosphatase activity"/>
    <property type="evidence" value="ECO:0007669"/>
    <property type="project" value="InterPro"/>
</dbReference>
<dbReference type="AlphaFoldDB" id="A0A2B7XZE9"/>
<evidence type="ECO:0000256" key="3">
    <source>
        <dbReference type="SAM" id="SignalP"/>
    </source>
</evidence>
<feature type="signal peptide" evidence="3">
    <location>
        <begin position="1"/>
        <end position="20"/>
    </location>
</feature>
<name>A0A2B7XZE9_9EURO</name>
<reference evidence="6 7" key="1">
    <citation type="submission" date="2017-10" db="EMBL/GenBank/DDBJ databases">
        <title>Comparative genomics in systemic dimorphic fungi from Ajellomycetaceae.</title>
        <authorList>
            <person name="Munoz J.F."/>
            <person name="Mcewen J.G."/>
            <person name="Clay O.K."/>
            <person name="Cuomo C.A."/>
        </authorList>
    </citation>
    <scope>NUCLEOTIDE SEQUENCE [LARGE SCALE GENOMIC DNA]</scope>
    <source>
        <strain evidence="6 7">UAMH5409</strain>
    </source>
</reference>
<dbReference type="InterPro" id="IPR003431">
    <property type="entry name" value="B-propeller_Phytase"/>
</dbReference>
<feature type="disulfide bond" evidence="2">
    <location>
        <begin position="373"/>
        <end position="383"/>
    </location>
</feature>
<dbReference type="OrthoDB" id="10045365at2759"/>
<evidence type="ECO:0000256" key="2">
    <source>
        <dbReference type="PROSITE-ProRule" id="PRU00076"/>
    </source>
</evidence>
<dbReference type="STRING" id="1447875.A0A2B7XZE9"/>
<feature type="chain" id="PRO_5012654245" description="3-phytase" evidence="3">
    <location>
        <begin position="21"/>
        <end position="755"/>
    </location>
</feature>
<dbReference type="PROSITE" id="PS00022">
    <property type="entry name" value="EGF_1"/>
    <property type="match status" value="1"/>
</dbReference>
<protein>
    <recommendedName>
        <fullName evidence="8">3-phytase</fullName>
    </recommendedName>
</protein>
<comment type="caution">
    <text evidence="2">Lacks conserved residue(s) required for the propagation of feature annotation.</text>
</comment>
<feature type="domain" description="EGF-like" evidence="4">
    <location>
        <begin position="369"/>
        <end position="401"/>
    </location>
</feature>
<keyword evidence="3" id="KW-0732">Signal</keyword>
<gene>
    <name evidence="6" type="ORF">AJ79_03271</name>
</gene>
<evidence type="ECO:0008006" key="8">
    <source>
        <dbReference type="Google" id="ProtNLM"/>
    </source>
</evidence>
<evidence type="ECO:0000313" key="7">
    <source>
        <dbReference type="Proteomes" id="UP000223968"/>
    </source>
</evidence>
<dbReference type="Gene3D" id="2.10.25.10">
    <property type="entry name" value="Laminin"/>
    <property type="match status" value="1"/>
</dbReference>
<keyword evidence="2" id="KW-0245">EGF-like domain</keyword>
<dbReference type="PROSITE" id="PS50026">
    <property type="entry name" value="EGF_3"/>
    <property type="match status" value="1"/>
</dbReference>
<accession>A0A2B7XZE9</accession>
<feature type="disulfide bond" evidence="2">
    <location>
        <begin position="391"/>
        <end position="400"/>
    </location>
</feature>
<keyword evidence="1 2" id="KW-1015">Disulfide bond</keyword>
<proteinExistence type="predicted"/>
<dbReference type="InterPro" id="IPR000742">
    <property type="entry name" value="EGF"/>
</dbReference>
<dbReference type="InterPro" id="IPR013111">
    <property type="entry name" value="EGF_extracell"/>
</dbReference>
<dbReference type="Pfam" id="PF02333">
    <property type="entry name" value="Phytase"/>
    <property type="match status" value="1"/>
</dbReference>
<feature type="domain" description="BPP" evidence="5">
    <location>
        <begin position="395"/>
        <end position="737"/>
    </location>
</feature>
<dbReference type="Pfam" id="PF07974">
    <property type="entry name" value="EGF_2"/>
    <property type="match status" value="1"/>
</dbReference>
<feature type="domain" description="BPP" evidence="5">
    <location>
        <begin position="15"/>
        <end position="327"/>
    </location>
</feature>